<feature type="region of interest" description="Disordered" evidence="1">
    <location>
        <begin position="1"/>
        <end position="30"/>
    </location>
</feature>
<organism evidence="2 3">
    <name type="scientific">Synchytrium endobioticum</name>
    <dbReference type="NCBI Taxonomy" id="286115"/>
    <lineage>
        <taxon>Eukaryota</taxon>
        <taxon>Fungi</taxon>
        <taxon>Fungi incertae sedis</taxon>
        <taxon>Chytridiomycota</taxon>
        <taxon>Chytridiomycota incertae sedis</taxon>
        <taxon>Chytridiomycetes</taxon>
        <taxon>Synchytriales</taxon>
        <taxon>Synchytriaceae</taxon>
        <taxon>Synchytrium</taxon>
    </lineage>
</organism>
<comment type="caution">
    <text evidence="2">The sequence shown here is derived from an EMBL/GenBank/DDBJ whole genome shotgun (WGS) entry which is preliminary data.</text>
</comment>
<dbReference type="AlphaFoldDB" id="A0A507CMU1"/>
<evidence type="ECO:0000313" key="2">
    <source>
        <dbReference type="EMBL" id="TPX40325.1"/>
    </source>
</evidence>
<evidence type="ECO:0000313" key="3">
    <source>
        <dbReference type="Proteomes" id="UP000320475"/>
    </source>
</evidence>
<name>A0A507CMU1_9FUNG</name>
<gene>
    <name evidence="2" type="ORF">SeLEV6574_g06677</name>
</gene>
<dbReference type="Proteomes" id="UP000320475">
    <property type="component" value="Unassembled WGS sequence"/>
</dbReference>
<feature type="compositionally biased region" description="Polar residues" evidence="1">
    <location>
        <begin position="1"/>
        <end position="10"/>
    </location>
</feature>
<accession>A0A507CMU1</accession>
<protein>
    <submittedName>
        <fullName evidence="2">Uncharacterized protein</fullName>
    </submittedName>
</protein>
<dbReference type="EMBL" id="QEAM01000397">
    <property type="protein sequence ID" value="TPX40325.1"/>
    <property type="molecule type" value="Genomic_DNA"/>
</dbReference>
<feature type="region of interest" description="Disordered" evidence="1">
    <location>
        <begin position="52"/>
        <end position="84"/>
    </location>
</feature>
<reference evidence="2 3" key="1">
    <citation type="journal article" date="2019" name="Sci. Rep.">
        <title>Comparative genomics of chytrid fungi reveal insights into the obligate biotrophic and pathogenic lifestyle of Synchytrium endobioticum.</title>
        <authorList>
            <person name="van de Vossenberg B.T.L.H."/>
            <person name="Warris S."/>
            <person name="Nguyen H.D.T."/>
            <person name="van Gent-Pelzer M.P.E."/>
            <person name="Joly D.L."/>
            <person name="van de Geest H.C."/>
            <person name="Bonants P.J.M."/>
            <person name="Smith D.S."/>
            <person name="Levesque C.A."/>
            <person name="van der Lee T.A.J."/>
        </authorList>
    </citation>
    <scope>NUCLEOTIDE SEQUENCE [LARGE SCALE GENOMIC DNA]</scope>
    <source>
        <strain evidence="2 3">LEV6574</strain>
    </source>
</reference>
<proteinExistence type="predicted"/>
<sequence>MDRFSPNGTTGDFAGKFGKTHNPNAKYEIHPGKPHLNKVCWGQCSELTLKCSRRPKVNSSAEDTSSGDSNSNKQQKKAGNLASL</sequence>
<evidence type="ECO:0000256" key="1">
    <source>
        <dbReference type="SAM" id="MobiDB-lite"/>
    </source>
</evidence>
<feature type="compositionally biased region" description="Polar residues" evidence="1">
    <location>
        <begin position="57"/>
        <end position="73"/>
    </location>
</feature>